<evidence type="ECO:0000256" key="10">
    <source>
        <dbReference type="SAM" id="Phobius"/>
    </source>
</evidence>
<dbReference type="PANTHER" id="PTHR45436">
    <property type="entry name" value="SENSOR HISTIDINE KINASE YKOH"/>
    <property type="match status" value="1"/>
</dbReference>
<evidence type="ECO:0000256" key="2">
    <source>
        <dbReference type="ARBA" id="ARBA00004370"/>
    </source>
</evidence>
<dbReference type="PROSITE" id="PS50109">
    <property type="entry name" value="HIS_KIN"/>
    <property type="match status" value="1"/>
</dbReference>
<keyword evidence="5" id="KW-0808">Transferase</keyword>
<evidence type="ECO:0000313" key="14">
    <source>
        <dbReference type="Proteomes" id="UP000309450"/>
    </source>
</evidence>
<sequence>MRRRLTGGVLALVLGGWIATVVLSAFVLEHEMDEMFDEELRALVETTVLYLDTAQGGSIPRTLGVETNDGERVLRILSPGRAAAPAPWPALAGDGFHDAPGWRILRISAEGVVIEAAHATTWRREEMLEAASAFLALAVPLIVLLLWGLSRIVTRTTAPVVRLADEVASRGPDDLSPTGADGLPQELRPLAAALDAYLARIGALRQSERDFIANAAHELRTPLAGLRNRLLLSSDPEAQATIGMVDALTRRVERLLQVSRLEAGLGLGRGPADLIRILRLLVDELAPRAGHAIRLDDSDLDRLEVAADPDALAILLRNLIENALEHGTGDVRITVLADGRMAIENPASRPDLPEARFARGPGSSGAGLGLSIVEALASAMQVPLSRTVRADLVRFDLRFDLAR</sequence>
<comment type="caution">
    <text evidence="13">The sequence shown here is derived from an EMBL/GenBank/DDBJ whole genome shotgun (WGS) entry which is preliminary data.</text>
</comment>
<dbReference type="EMBL" id="SSND01000001">
    <property type="protein sequence ID" value="THD84773.1"/>
    <property type="molecule type" value="Genomic_DNA"/>
</dbReference>
<organism evidence="13 14">
    <name type="scientific">Aliigemmobacter aestuarii</name>
    <dbReference type="NCBI Taxonomy" id="1445661"/>
    <lineage>
        <taxon>Bacteria</taxon>
        <taxon>Pseudomonadati</taxon>
        <taxon>Pseudomonadota</taxon>
        <taxon>Alphaproteobacteria</taxon>
        <taxon>Rhodobacterales</taxon>
        <taxon>Paracoccaceae</taxon>
        <taxon>Aliigemmobacter</taxon>
    </lineage>
</organism>
<dbReference type="AlphaFoldDB" id="A0A4S3MRR5"/>
<dbReference type="InterPro" id="IPR036890">
    <property type="entry name" value="HATPase_C_sf"/>
</dbReference>
<dbReference type="InterPro" id="IPR003660">
    <property type="entry name" value="HAMP_dom"/>
</dbReference>
<dbReference type="CDD" id="cd00082">
    <property type="entry name" value="HisKA"/>
    <property type="match status" value="1"/>
</dbReference>
<evidence type="ECO:0000256" key="3">
    <source>
        <dbReference type="ARBA" id="ARBA00012438"/>
    </source>
</evidence>
<keyword evidence="4" id="KW-0597">Phosphoprotein</keyword>
<dbReference type="InterPro" id="IPR005467">
    <property type="entry name" value="His_kinase_dom"/>
</dbReference>
<dbReference type="Gene3D" id="3.30.565.10">
    <property type="entry name" value="Histidine kinase-like ATPase, C-terminal domain"/>
    <property type="match status" value="1"/>
</dbReference>
<dbReference type="CDD" id="cd00075">
    <property type="entry name" value="HATPase"/>
    <property type="match status" value="1"/>
</dbReference>
<protein>
    <recommendedName>
        <fullName evidence="3">histidine kinase</fullName>
        <ecNumber evidence="3">2.7.13.3</ecNumber>
    </recommendedName>
</protein>
<dbReference type="InterPro" id="IPR036097">
    <property type="entry name" value="HisK_dim/P_sf"/>
</dbReference>
<dbReference type="GO" id="GO:0000155">
    <property type="term" value="F:phosphorelay sensor kinase activity"/>
    <property type="evidence" value="ECO:0007669"/>
    <property type="project" value="InterPro"/>
</dbReference>
<dbReference type="Pfam" id="PF02518">
    <property type="entry name" value="HATPase_c"/>
    <property type="match status" value="1"/>
</dbReference>
<comment type="subcellular location">
    <subcellularLocation>
        <location evidence="2">Membrane</location>
    </subcellularLocation>
</comment>
<dbReference type="InterPro" id="IPR003661">
    <property type="entry name" value="HisK_dim/P_dom"/>
</dbReference>
<keyword evidence="7" id="KW-0418">Kinase</keyword>
<dbReference type="GO" id="GO:0005886">
    <property type="term" value="C:plasma membrane"/>
    <property type="evidence" value="ECO:0007669"/>
    <property type="project" value="TreeGrafter"/>
</dbReference>
<dbReference type="PANTHER" id="PTHR45436:SF5">
    <property type="entry name" value="SENSOR HISTIDINE KINASE TRCS"/>
    <property type="match status" value="1"/>
</dbReference>
<feature type="transmembrane region" description="Helical" evidence="10">
    <location>
        <begin position="130"/>
        <end position="149"/>
    </location>
</feature>
<accession>A0A4S3MRR5</accession>
<dbReference type="Pfam" id="PF00512">
    <property type="entry name" value="HisKA"/>
    <property type="match status" value="1"/>
</dbReference>
<dbReference type="SMART" id="SM00387">
    <property type="entry name" value="HATPase_c"/>
    <property type="match status" value="1"/>
</dbReference>
<evidence type="ECO:0000256" key="8">
    <source>
        <dbReference type="ARBA" id="ARBA00022989"/>
    </source>
</evidence>
<dbReference type="SUPFAM" id="SSF47384">
    <property type="entry name" value="Homodimeric domain of signal transducing histidine kinase"/>
    <property type="match status" value="1"/>
</dbReference>
<dbReference type="EC" id="2.7.13.3" evidence="3"/>
<evidence type="ECO:0000256" key="1">
    <source>
        <dbReference type="ARBA" id="ARBA00000085"/>
    </source>
</evidence>
<keyword evidence="10" id="KW-0472">Membrane</keyword>
<feature type="domain" description="Histidine kinase" evidence="11">
    <location>
        <begin position="214"/>
        <end position="403"/>
    </location>
</feature>
<dbReference type="Proteomes" id="UP000309450">
    <property type="component" value="Unassembled WGS sequence"/>
</dbReference>
<evidence type="ECO:0000256" key="9">
    <source>
        <dbReference type="ARBA" id="ARBA00023012"/>
    </source>
</evidence>
<dbReference type="InterPro" id="IPR003594">
    <property type="entry name" value="HATPase_dom"/>
</dbReference>
<gene>
    <name evidence="13" type="ORF">E7811_03325</name>
</gene>
<dbReference type="Gene3D" id="1.10.287.130">
    <property type="match status" value="1"/>
</dbReference>
<evidence type="ECO:0000259" key="11">
    <source>
        <dbReference type="PROSITE" id="PS50109"/>
    </source>
</evidence>
<dbReference type="SMART" id="SM00388">
    <property type="entry name" value="HisKA"/>
    <property type="match status" value="1"/>
</dbReference>
<feature type="domain" description="HAMP" evidence="12">
    <location>
        <begin position="154"/>
        <end position="206"/>
    </location>
</feature>
<dbReference type="PROSITE" id="PS50885">
    <property type="entry name" value="HAMP"/>
    <property type="match status" value="1"/>
</dbReference>
<keyword evidence="8 10" id="KW-1133">Transmembrane helix</keyword>
<dbReference type="InterPro" id="IPR050428">
    <property type="entry name" value="TCS_sensor_his_kinase"/>
</dbReference>
<name>A0A4S3MRR5_9RHOB</name>
<reference evidence="13 14" key="1">
    <citation type="submission" date="2019-04" db="EMBL/GenBank/DDBJ databases">
        <title>Draft genome sequence of Gemmobacter aestuarii sp. nov.</title>
        <authorList>
            <person name="Hameed A."/>
            <person name="Lin S.-Y."/>
            <person name="Shahina M."/>
            <person name="Lai W.-A."/>
            <person name="Young C.-C."/>
        </authorList>
    </citation>
    <scope>NUCLEOTIDE SEQUENCE [LARGE SCALE GENOMIC DNA]</scope>
    <source>
        <strain evidence="13 14">CC-PW-75</strain>
    </source>
</reference>
<evidence type="ECO:0000256" key="4">
    <source>
        <dbReference type="ARBA" id="ARBA00022553"/>
    </source>
</evidence>
<keyword evidence="9" id="KW-0902">Two-component regulatory system</keyword>
<proteinExistence type="predicted"/>
<evidence type="ECO:0000256" key="5">
    <source>
        <dbReference type="ARBA" id="ARBA00022679"/>
    </source>
</evidence>
<comment type="catalytic activity">
    <reaction evidence="1">
        <text>ATP + protein L-histidine = ADP + protein N-phospho-L-histidine.</text>
        <dbReference type="EC" id="2.7.13.3"/>
    </reaction>
</comment>
<evidence type="ECO:0000313" key="13">
    <source>
        <dbReference type="EMBL" id="THD84773.1"/>
    </source>
</evidence>
<dbReference type="SUPFAM" id="SSF55874">
    <property type="entry name" value="ATPase domain of HSP90 chaperone/DNA topoisomerase II/histidine kinase"/>
    <property type="match status" value="1"/>
</dbReference>
<evidence type="ECO:0000259" key="12">
    <source>
        <dbReference type="PROSITE" id="PS50885"/>
    </source>
</evidence>
<evidence type="ECO:0000256" key="7">
    <source>
        <dbReference type="ARBA" id="ARBA00022777"/>
    </source>
</evidence>
<evidence type="ECO:0000256" key="6">
    <source>
        <dbReference type="ARBA" id="ARBA00022692"/>
    </source>
</evidence>
<keyword evidence="14" id="KW-1185">Reference proteome</keyword>
<keyword evidence="6 10" id="KW-0812">Transmembrane</keyword>